<evidence type="ECO:0008006" key="3">
    <source>
        <dbReference type="Google" id="ProtNLM"/>
    </source>
</evidence>
<name>A0A7W4PMQ2_9PROT</name>
<dbReference type="RefSeq" id="WP_182947412.1">
    <property type="nucleotide sequence ID" value="NZ_JABEQK010000001.1"/>
</dbReference>
<sequence>MEEIGVAHPLIDIEWIRLASKNPSLTIPECLALQDTVGPNILFDVDFYRRTYGHEIPQGMTCLQHFCQQDASCLRDPNPLLMTRHWFEIFSWKFPHPNEWQFAFFREMGQDAIISRIEMQRDLNNDIVLSDDIIGVPPAPGQDICLFVHYDRHDEIQPYVVDYIEALKNAGVAVFLLSNTKKFKQSEIDKVKNSVWRIICADNAAYDWGLHRQGVRRLMKEYPRNPILLANDSVTYLGHGLPGIMNICRQNPNLMLGAIAAYQHAAHLQSFFIYCSSEIVTSDAWMGFWENFKYHHNKWFVVNGNEFGFSRWMIDHNVPTGGLWDYFNLLSSTKRNRSNENREKVLAKDHLVNPTMELWDVLIDQGFPFIKNLILNEKVACGNRDHLCNIISRLAKNNPRELKTLL</sequence>
<evidence type="ECO:0000313" key="2">
    <source>
        <dbReference type="Proteomes" id="UP000540556"/>
    </source>
</evidence>
<reference evidence="1 2" key="1">
    <citation type="submission" date="2020-04" db="EMBL/GenBank/DDBJ databases">
        <title>Description of novel Gluconacetobacter.</title>
        <authorList>
            <person name="Sombolestani A."/>
        </authorList>
    </citation>
    <scope>NUCLEOTIDE SEQUENCE [LARGE SCALE GENOMIC DNA]</scope>
    <source>
        <strain evidence="1 2">LMG 27800</strain>
    </source>
</reference>
<dbReference type="AlphaFoldDB" id="A0A7W4PMQ2"/>
<proteinExistence type="predicted"/>
<organism evidence="1 2">
    <name type="scientific">Gluconacetobacter takamatsuzukensis</name>
    <dbReference type="NCBI Taxonomy" id="1286190"/>
    <lineage>
        <taxon>Bacteria</taxon>
        <taxon>Pseudomonadati</taxon>
        <taxon>Pseudomonadota</taxon>
        <taxon>Alphaproteobacteria</taxon>
        <taxon>Acetobacterales</taxon>
        <taxon>Acetobacteraceae</taxon>
        <taxon>Gluconacetobacter</taxon>
    </lineage>
</organism>
<evidence type="ECO:0000313" key="1">
    <source>
        <dbReference type="EMBL" id="MBB2203812.1"/>
    </source>
</evidence>
<comment type="caution">
    <text evidence="1">The sequence shown here is derived from an EMBL/GenBank/DDBJ whole genome shotgun (WGS) entry which is preliminary data.</text>
</comment>
<protein>
    <recommendedName>
        <fullName evidence="3">Rhamnan synthesis protein F</fullName>
    </recommendedName>
</protein>
<accession>A0A7W4PMQ2</accession>
<dbReference type="Proteomes" id="UP000540556">
    <property type="component" value="Unassembled WGS sequence"/>
</dbReference>
<gene>
    <name evidence="1" type="ORF">HLH27_02110</name>
</gene>
<dbReference type="EMBL" id="JABEQK010000001">
    <property type="protein sequence ID" value="MBB2203812.1"/>
    <property type="molecule type" value="Genomic_DNA"/>
</dbReference>
<keyword evidence="2" id="KW-1185">Reference proteome</keyword>